<feature type="domain" description="EF-hand" evidence="1">
    <location>
        <begin position="127"/>
        <end position="162"/>
    </location>
</feature>
<evidence type="ECO:0000259" key="1">
    <source>
        <dbReference type="PROSITE" id="PS50222"/>
    </source>
</evidence>
<dbReference type="PROSITE" id="PS50222">
    <property type="entry name" value="EF_HAND_2"/>
    <property type="match status" value="2"/>
</dbReference>
<keyword evidence="3" id="KW-1185">Reference proteome</keyword>
<gene>
    <name evidence="2" type="ORF">PL8927_710124</name>
</gene>
<dbReference type="SMART" id="SM00054">
    <property type="entry name" value="EFh"/>
    <property type="match status" value="4"/>
</dbReference>
<dbReference type="Gene3D" id="1.10.238.10">
    <property type="entry name" value="EF-hand"/>
    <property type="match status" value="1"/>
</dbReference>
<dbReference type="Pfam" id="PF13202">
    <property type="entry name" value="EF-hand_5"/>
    <property type="match status" value="2"/>
</dbReference>
<dbReference type="InterPro" id="IPR002048">
    <property type="entry name" value="EF_hand_dom"/>
</dbReference>
<dbReference type="InterPro" id="IPR018247">
    <property type="entry name" value="EF_Hand_1_Ca_BS"/>
</dbReference>
<dbReference type="InterPro" id="IPR011992">
    <property type="entry name" value="EF-hand-dom_pair"/>
</dbReference>
<dbReference type="GO" id="GO:0005509">
    <property type="term" value="F:calcium ion binding"/>
    <property type="evidence" value="ECO:0007669"/>
    <property type="project" value="InterPro"/>
</dbReference>
<sequence length="176" mass="19909">MALTELQKRKFKVAFDSQDNDGSGVLTQKDFDALRAKMQAVFPVTKKLKALLENQWNALQSSIDSNKDGNVTIEEWYEYLDGIVHDEKRFEDYIQQTADSLLECLDTSKDKTISKAEYLKFSRAVGVEAGDANAAFEQLDKSGDGSISIDELKENIKDFYLTEDENAPGNWLFGKF</sequence>
<proteinExistence type="predicted"/>
<dbReference type="RefSeq" id="WP_083623712.1">
    <property type="nucleotide sequence ID" value="NZ_LR734876.1"/>
</dbReference>
<organism evidence="2 3">
    <name type="scientific">Planktothrix serta PCC 8927</name>
    <dbReference type="NCBI Taxonomy" id="671068"/>
    <lineage>
        <taxon>Bacteria</taxon>
        <taxon>Bacillati</taxon>
        <taxon>Cyanobacteriota</taxon>
        <taxon>Cyanophyceae</taxon>
        <taxon>Oscillatoriophycideae</taxon>
        <taxon>Oscillatoriales</taxon>
        <taxon>Microcoleaceae</taxon>
        <taxon>Planktothrix</taxon>
    </lineage>
</organism>
<name>A0A7Z9E1F6_9CYAN</name>
<reference evidence="2" key="1">
    <citation type="submission" date="2019-10" db="EMBL/GenBank/DDBJ databases">
        <authorList>
            <consortium name="Genoscope - CEA"/>
            <person name="William W."/>
        </authorList>
    </citation>
    <scope>NUCLEOTIDE SEQUENCE [LARGE SCALE GENOMIC DNA]</scope>
    <source>
        <strain evidence="2">BBR_PRJEB10992</strain>
    </source>
</reference>
<accession>A0A7Z9E1F6</accession>
<dbReference type="Proteomes" id="UP000184550">
    <property type="component" value="Unassembled WGS sequence"/>
</dbReference>
<dbReference type="SUPFAM" id="SSF47473">
    <property type="entry name" value="EF-hand"/>
    <property type="match status" value="1"/>
</dbReference>
<protein>
    <recommendedName>
        <fullName evidence="1">EF-hand domain-containing protein</fullName>
    </recommendedName>
</protein>
<feature type="domain" description="EF-hand" evidence="1">
    <location>
        <begin position="6"/>
        <end position="41"/>
    </location>
</feature>
<comment type="caution">
    <text evidence="2">The sequence shown here is derived from an EMBL/GenBank/DDBJ whole genome shotgun (WGS) entry which is preliminary data.</text>
</comment>
<dbReference type="OrthoDB" id="451568at2"/>
<dbReference type="PROSITE" id="PS00018">
    <property type="entry name" value="EF_HAND_1"/>
    <property type="match status" value="3"/>
</dbReference>
<dbReference type="EMBL" id="CZCU02000148">
    <property type="protein sequence ID" value="VXD21219.1"/>
    <property type="molecule type" value="Genomic_DNA"/>
</dbReference>
<evidence type="ECO:0000313" key="2">
    <source>
        <dbReference type="EMBL" id="VXD21219.1"/>
    </source>
</evidence>
<dbReference type="AlphaFoldDB" id="A0A7Z9E1F6"/>
<evidence type="ECO:0000313" key="3">
    <source>
        <dbReference type="Proteomes" id="UP000184550"/>
    </source>
</evidence>